<evidence type="ECO:0008006" key="3">
    <source>
        <dbReference type="Google" id="ProtNLM"/>
    </source>
</evidence>
<dbReference type="Proteomes" id="UP000242715">
    <property type="component" value="Unassembled WGS sequence"/>
</dbReference>
<protein>
    <recommendedName>
        <fullName evidence="3">Reverse transcriptase zinc-binding domain-containing protein</fullName>
    </recommendedName>
</protein>
<keyword evidence="2" id="KW-1185">Reference proteome</keyword>
<gene>
    <name evidence="1" type="ORF">TSUD_137800</name>
</gene>
<name>A0A2Z6PGY1_TRISU</name>
<accession>A0A2Z6PGY1</accession>
<dbReference type="EMBL" id="DF974515">
    <property type="protein sequence ID" value="GAU49095.1"/>
    <property type="molecule type" value="Genomic_DNA"/>
</dbReference>
<evidence type="ECO:0000313" key="1">
    <source>
        <dbReference type="EMBL" id="GAU49095.1"/>
    </source>
</evidence>
<reference evidence="2" key="1">
    <citation type="journal article" date="2017" name="Front. Plant Sci.">
        <title>Climate Clever Clovers: New Paradigm to Reduce the Environmental Footprint of Ruminants by Breeding Low Methanogenic Forages Utilizing Haplotype Variation.</title>
        <authorList>
            <person name="Kaur P."/>
            <person name="Appels R."/>
            <person name="Bayer P.E."/>
            <person name="Keeble-Gagnere G."/>
            <person name="Wang J."/>
            <person name="Hirakawa H."/>
            <person name="Shirasawa K."/>
            <person name="Vercoe P."/>
            <person name="Stefanova K."/>
            <person name="Durmic Z."/>
            <person name="Nichols P."/>
            <person name="Revell C."/>
            <person name="Isobe S.N."/>
            <person name="Edwards D."/>
            <person name="Erskine W."/>
        </authorList>
    </citation>
    <scope>NUCLEOTIDE SEQUENCE [LARGE SCALE GENOMIC DNA]</scope>
    <source>
        <strain evidence="2">cv. Daliak</strain>
    </source>
</reference>
<proteinExistence type="predicted"/>
<dbReference type="OrthoDB" id="1436790at2759"/>
<organism evidence="1 2">
    <name type="scientific">Trifolium subterraneum</name>
    <name type="common">Subterranean clover</name>
    <dbReference type="NCBI Taxonomy" id="3900"/>
    <lineage>
        <taxon>Eukaryota</taxon>
        <taxon>Viridiplantae</taxon>
        <taxon>Streptophyta</taxon>
        <taxon>Embryophyta</taxon>
        <taxon>Tracheophyta</taxon>
        <taxon>Spermatophyta</taxon>
        <taxon>Magnoliopsida</taxon>
        <taxon>eudicotyledons</taxon>
        <taxon>Gunneridae</taxon>
        <taxon>Pentapetalae</taxon>
        <taxon>rosids</taxon>
        <taxon>fabids</taxon>
        <taxon>Fabales</taxon>
        <taxon>Fabaceae</taxon>
        <taxon>Papilionoideae</taxon>
        <taxon>50 kb inversion clade</taxon>
        <taxon>NPAAA clade</taxon>
        <taxon>Hologalegina</taxon>
        <taxon>IRL clade</taxon>
        <taxon>Trifolieae</taxon>
        <taxon>Trifolium</taxon>
    </lineage>
</organism>
<evidence type="ECO:0000313" key="2">
    <source>
        <dbReference type="Proteomes" id="UP000242715"/>
    </source>
</evidence>
<sequence>MKAGQGVPWKVSILAQRLLHDRLPTKVNLVTRGILSWKAHYCVSGCGAVESAQHLVPLLQHFCFSLVTFVALSAGGLRARRSFMQLIWLVSVWVVWHERNSRLFRGSANSVQHMLDKIKAFSYRLMKATSSTLALNYHCWWSCLLLCLSLV</sequence>
<dbReference type="AlphaFoldDB" id="A0A2Z6PGY1"/>